<sequence length="514" mass="58329">MNVKWKVFYKVGLDRKRIGAEDSLAKKTTPFLLDDRSRKKVPLREEDAADLGKKLVITMHNNPSFRDALMNSARDSLLSKGDLFFDEDMVLERIDLFENEVKNEEDLEDDKGDLWEETVDGFPALEISDKKYDELVKRWSRVIQGSYLLVQPWAPNYVKGTNNLTAVAAWVRFPGMLLHLYHKSALRRLASLLGCLLKIDYNTYSKNREKFARITVELDLTKPLVPLVYVKGRRQKVEYEGLLRICYTCGMYGHVKEECHRKEATRSANTNEKGQTDEQQQVASLYGPWMLVSRKKPRGYDERNRMASMANNHVKDGSRFTILQHEPNDESTIRKADMEVHKKTMTGTVMEQPNEVLLEGKGVYDSVVEDGKTQIVSNEVSGEQKQVDREVHEGVLDPLKHSVVILSGRGMDSSTTTRLIKPLTGEKSAVERVRGIRIEKKEGKPPDKMGSVRPQIISLKKKARAKGVITSTSTNMLSKLVTEEAFGSTRGNWAVQIMMNGKMGEGNNETSLNS</sequence>
<keyword evidence="4" id="KW-1185">Reference proteome</keyword>
<feature type="domain" description="CCHC-type" evidence="2">
    <location>
        <begin position="246"/>
        <end position="259"/>
    </location>
</feature>
<evidence type="ECO:0000313" key="4">
    <source>
        <dbReference type="Proteomes" id="UP000026915"/>
    </source>
</evidence>
<dbReference type="GO" id="GO:0003676">
    <property type="term" value="F:nucleic acid binding"/>
    <property type="evidence" value="ECO:0007669"/>
    <property type="project" value="InterPro"/>
</dbReference>
<dbReference type="PANTHER" id="PTHR31286:SF99">
    <property type="entry name" value="DUF4283 DOMAIN-CONTAINING PROTEIN"/>
    <property type="match status" value="1"/>
</dbReference>
<dbReference type="InParanoid" id="A0A061FHN3"/>
<evidence type="ECO:0000259" key="2">
    <source>
        <dbReference type="PROSITE" id="PS50158"/>
    </source>
</evidence>
<name>A0A061FHN3_THECC</name>
<dbReference type="HOGENOM" id="CLU_530430_0_0_1"/>
<gene>
    <name evidence="3" type="ORF">TCM_035367</name>
</gene>
<accession>A0A061FHN3</accession>
<dbReference type="eggNOG" id="KOG1075">
    <property type="taxonomic scope" value="Eukaryota"/>
</dbReference>
<organism evidence="3 4">
    <name type="scientific">Theobroma cacao</name>
    <name type="common">Cacao</name>
    <name type="synonym">Cocoa</name>
    <dbReference type="NCBI Taxonomy" id="3641"/>
    <lineage>
        <taxon>Eukaryota</taxon>
        <taxon>Viridiplantae</taxon>
        <taxon>Streptophyta</taxon>
        <taxon>Embryophyta</taxon>
        <taxon>Tracheophyta</taxon>
        <taxon>Spermatophyta</taxon>
        <taxon>Magnoliopsida</taxon>
        <taxon>eudicotyledons</taxon>
        <taxon>Gunneridae</taxon>
        <taxon>Pentapetalae</taxon>
        <taxon>rosids</taxon>
        <taxon>malvids</taxon>
        <taxon>Malvales</taxon>
        <taxon>Malvaceae</taxon>
        <taxon>Byttnerioideae</taxon>
        <taxon>Theobroma</taxon>
    </lineage>
</organism>
<keyword evidence="1" id="KW-0862">Zinc</keyword>
<dbReference type="Gramene" id="EOY16571">
    <property type="protein sequence ID" value="EOY16571"/>
    <property type="gene ID" value="TCM_035367"/>
</dbReference>
<dbReference type="PANTHER" id="PTHR31286">
    <property type="entry name" value="GLYCINE-RICH CELL WALL STRUCTURAL PROTEIN 1.8-LIKE"/>
    <property type="match status" value="1"/>
</dbReference>
<proteinExistence type="predicted"/>
<evidence type="ECO:0000313" key="3">
    <source>
        <dbReference type="EMBL" id="EOY16571.1"/>
    </source>
</evidence>
<dbReference type="AlphaFoldDB" id="A0A061FHN3"/>
<dbReference type="InterPro" id="IPR040256">
    <property type="entry name" value="At4g02000-like"/>
</dbReference>
<protein>
    <recommendedName>
        <fullName evidence="2">CCHC-type domain-containing protein</fullName>
    </recommendedName>
</protein>
<dbReference type="GO" id="GO:0008270">
    <property type="term" value="F:zinc ion binding"/>
    <property type="evidence" value="ECO:0007669"/>
    <property type="project" value="UniProtKB-KW"/>
</dbReference>
<dbReference type="Proteomes" id="UP000026915">
    <property type="component" value="Chromosome 8"/>
</dbReference>
<keyword evidence="1" id="KW-0863">Zinc-finger</keyword>
<keyword evidence="1" id="KW-0479">Metal-binding</keyword>
<dbReference type="PROSITE" id="PS50158">
    <property type="entry name" value="ZF_CCHC"/>
    <property type="match status" value="1"/>
</dbReference>
<dbReference type="EMBL" id="CM001886">
    <property type="protein sequence ID" value="EOY16571.1"/>
    <property type="molecule type" value="Genomic_DNA"/>
</dbReference>
<evidence type="ECO:0000256" key="1">
    <source>
        <dbReference type="PROSITE-ProRule" id="PRU00047"/>
    </source>
</evidence>
<dbReference type="InterPro" id="IPR001878">
    <property type="entry name" value="Znf_CCHC"/>
</dbReference>
<reference evidence="3 4" key="1">
    <citation type="journal article" date="2013" name="Genome Biol.">
        <title>The genome sequence of the most widely cultivated cacao type and its use to identify candidate genes regulating pod color.</title>
        <authorList>
            <person name="Motamayor J.C."/>
            <person name="Mockaitis K."/>
            <person name="Schmutz J."/>
            <person name="Haiminen N."/>
            <person name="Iii D.L."/>
            <person name="Cornejo O."/>
            <person name="Findley S.D."/>
            <person name="Zheng P."/>
            <person name="Utro F."/>
            <person name="Royaert S."/>
            <person name="Saski C."/>
            <person name="Jenkins J."/>
            <person name="Podicheti R."/>
            <person name="Zhao M."/>
            <person name="Scheffler B.E."/>
            <person name="Stack J.C."/>
            <person name="Feltus F.A."/>
            <person name="Mustiga G.M."/>
            <person name="Amores F."/>
            <person name="Phillips W."/>
            <person name="Marelli J.P."/>
            <person name="May G.D."/>
            <person name="Shapiro H."/>
            <person name="Ma J."/>
            <person name="Bustamante C.D."/>
            <person name="Schnell R.J."/>
            <person name="Main D."/>
            <person name="Gilbert D."/>
            <person name="Parida L."/>
            <person name="Kuhn D.N."/>
        </authorList>
    </citation>
    <scope>NUCLEOTIDE SEQUENCE [LARGE SCALE GENOMIC DNA]</scope>
    <source>
        <strain evidence="4">cv. Matina 1-6</strain>
    </source>
</reference>